<gene>
    <name evidence="2" type="ORF">BJX67DRAFT_364310</name>
</gene>
<sequence>MLSPLYHLALATLALPTTATPLQSYNANPASVSVSGFSSGGFMAAQLGIAYSDTFKLGFGVFAGGPYDCARNQPNKTCMFNNTPSITTPTSNLLAFSAEGKIDPVDNLKSRRVFMQVGELDVTTGPAVLSQLKAQLEEEGGGLTRPEETTYILTENATHTFPTDFDAPLNSVCSGKSASPYISNCGYDGAGAVLRWLYGSLEARRSLSLGGLTGAIVDFDQVDEFGALGMGRTGYVYVPGACVNGETVCRLHVVLHGCLQSPEYIGTGFVEGTGYNSWADANNIIVLYPQTTIDNTLRTIWDGERHGNPYACWDWIGLYGEDIDWKGGVQMAAIVNMVRRITAGYSGPEGEGRGVYNQRILGKSEL</sequence>
<accession>A0ABR4LFF5</accession>
<comment type="caution">
    <text evidence="2">The sequence shown here is derived from an EMBL/GenBank/DDBJ whole genome shotgun (WGS) entry which is preliminary data.</text>
</comment>
<keyword evidence="2" id="KW-0378">Hydrolase</keyword>
<keyword evidence="3" id="KW-1185">Reference proteome</keyword>
<dbReference type="Gene3D" id="3.40.50.1820">
    <property type="entry name" value="alpha/beta hydrolase"/>
    <property type="match status" value="2"/>
</dbReference>
<dbReference type="Proteomes" id="UP001610432">
    <property type="component" value="Unassembled WGS sequence"/>
</dbReference>
<reference evidence="2 3" key="1">
    <citation type="submission" date="2024-07" db="EMBL/GenBank/DDBJ databases">
        <title>Section-level genome sequencing and comparative genomics of Aspergillus sections Usti and Cavernicolus.</title>
        <authorList>
            <consortium name="Lawrence Berkeley National Laboratory"/>
            <person name="Nybo J.L."/>
            <person name="Vesth T.C."/>
            <person name="Theobald S."/>
            <person name="Frisvad J.C."/>
            <person name="Larsen T.O."/>
            <person name="Kjaerboelling I."/>
            <person name="Rothschild-Mancinelli K."/>
            <person name="Lyhne E.K."/>
            <person name="Kogle M.E."/>
            <person name="Barry K."/>
            <person name="Clum A."/>
            <person name="Na H."/>
            <person name="Ledsgaard L."/>
            <person name="Lin J."/>
            <person name="Lipzen A."/>
            <person name="Kuo A."/>
            <person name="Riley R."/>
            <person name="Mondo S."/>
            <person name="Labutti K."/>
            <person name="Haridas S."/>
            <person name="Pangalinan J."/>
            <person name="Salamov A.A."/>
            <person name="Simmons B.A."/>
            <person name="Magnuson J.K."/>
            <person name="Chen J."/>
            <person name="Drula E."/>
            <person name="Henrissat B."/>
            <person name="Wiebenga A."/>
            <person name="Lubbers R.J."/>
            <person name="Gomes A.C."/>
            <person name="Macurrencykelacurrency M.R."/>
            <person name="Stajich J."/>
            <person name="Grigoriev I.V."/>
            <person name="Mortensen U.H."/>
            <person name="De Vries R.P."/>
            <person name="Baker S.E."/>
            <person name="Andersen M.R."/>
        </authorList>
    </citation>
    <scope>NUCLEOTIDE SEQUENCE [LARGE SCALE GENOMIC DNA]</scope>
    <source>
        <strain evidence="2 3">CBS 449.75</strain>
    </source>
</reference>
<feature type="signal peptide" evidence="1">
    <location>
        <begin position="1"/>
        <end position="19"/>
    </location>
</feature>
<dbReference type="EMBL" id="JBFXLQ010000054">
    <property type="protein sequence ID" value="KAL2863273.1"/>
    <property type="molecule type" value="Genomic_DNA"/>
</dbReference>
<organism evidence="2 3">
    <name type="scientific">Aspergillus lucknowensis</name>
    <dbReference type="NCBI Taxonomy" id="176173"/>
    <lineage>
        <taxon>Eukaryota</taxon>
        <taxon>Fungi</taxon>
        <taxon>Dikarya</taxon>
        <taxon>Ascomycota</taxon>
        <taxon>Pezizomycotina</taxon>
        <taxon>Eurotiomycetes</taxon>
        <taxon>Eurotiomycetidae</taxon>
        <taxon>Eurotiales</taxon>
        <taxon>Aspergillaceae</taxon>
        <taxon>Aspergillus</taxon>
        <taxon>Aspergillus subgen. Nidulantes</taxon>
    </lineage>
</organism>
<dbReference type="InterPro" id="IPR029058">
    <property type="entry name" value="AB_hydrolase_fold"/>
</dbReference>
<dbReference type="GO" id="GO:0016787">
    <property type="term" value="F:hydrolase activity"/>
    <property type="evidence" value="ECO:0007669"/>
    <property type="project" value="UniProtKB-KW"/>
</dbReference>
<dbReference type="SUPFAM" id="SSF53474">
    <property type="entry name" value="alpha/beta-Hydrolases"/>
    <property type="match status" value="1"/>
</dbReference>
<name>A0ABR4LFF5_9EURO</name>
<proteinExistence type="predicted"/>
<dbReference type="RefSeq" id="XP_070882252.1">
    <property type="nucleotide sequence ID" value="XM_071030171.1"/>
</dbReference>
<protein>
    <submittedName>
        <fullName evidence="2">Alpha/Beta hydrolase protein</fullName>
    </submittedName>
</protein>
<evidence type="ECO:0000256" key="1">
    <source>
        <dbReference type="SAM" id="SignalP"/>
    </source>
</evidence>
<feature type="chain" id="PRO_5045245729" evidence="1">
    <location>
        <begin position="20"/>
        <end position="366"/>
    </location>
</feature>
<dbReference type="PANTHER" id="PTHR42972:SF8">
    <property type="entry name" value="POLYHYDROXYBUTYRATE DEPOLYMERASE"/>
    <property type="match status" value="1"/>
</dbReference>
<evidence type="ECO:0000313" key="3">
    <source>
        <dbReference type="Proteomes" id="UP001610432"/>
    </source>
</evidence>
<evidence type="ECO:0000313" key="2">
    <source>
        <dbReference type="EMBL" id="KAL2863273.1"/>
    </source>
</evidence>
<dbReference type="GeneID" id="98145243"/>
<keyword evidence="1" id="KW-0732">Signal</keyword>
<dbReference type="PANTHER" id="PTHR42972">
    <property type="entry name" value="TOL-PAL SYSTEM PROTEIN TOLB"/>
    <property type="match status" value="1"/>
</dbReference>